<protein>
    <submittedName>
        <fullName evidence="2">Uncharacterized protein</fullName>
    </submittedName>
</protein>
<reference evidence="3" key="1">
    <citation type="journal article" date="2013" name="Genome Announc.">
        <title>Draft Genome Sequence of Streptomyces bottropensis ATCC 25435, a Bottromycin-Producing Actinomycete.</title>
        <authorList>
            <person name="Zhang H."/>
            <person name="Zhou W."/>
            <person name="Zhuang Y."/>
            <person name="Liang X."/>
            <person name="Liu T."/>
        </authorList>
    </citation>
    <scope>NUCLEOTIDE SEQUENCE [LARGE SCALE GENOMIC DNA]</scope>
    <source>
        <strain evidence="3">ATCC 25435</strain>
    </source>
</reference>
<organism evidence="2 3">
    <name type="scientific">Streptomyces bottropensis ATCC 25435</name>
    <dbReference type="NCBI Taxonomy" id="1054862"/>
    <lineage>
        <taxon>Bacteria</taxon>
        <taxon>Bacillati</taxon>
        <taxon>Actinomycetota</taxon>
        <taxon>Actinomycetes</taxon>
        <taxon>Kitasatosporales</taxon>
        <taxon>Streptomycetaceae</taxon>
        <taxon>Streptomyces</taxon>
    </lineage>
</organism>
<dbReference type="EMBL" id="KB405089">
    <property type="protein sequence ID" value="EMF53552.1"/>
    <property type="molecule type" value="Genomic_DNA"/>
</dbReference>
<sequence>MRVCRERRLPAKRLTEHRAEVEVTVDARPRAFGEAGPGRGGVHRGLQRVPAGVRGGVKGWDETREAAGEDRRAHRFGSGCLPGEGRPLRDGRA</sequence>
<feature type="region of interest" description="Disordered" evidence="1">
    <location>
        <begin position="63"/>
        <end position="93"/>
    </location>
</feature>
<feature type="compositionally biased region" description="Basic and acidic residues" evidence="1">
    <location>
        <begin position="63"/>
        <end position="72"/>
    </location>
</feature>
<accession>M3DB39</accession>
<evidence type="ECO:0000313" key="3">
    <source>
        <dbReference type="Proteomes" id="UP000030760"/>
    </source>
</evidence>
<evidence type="ECO:0000313" key="2">
    <source>
        <dbReference type="EMBL" id="EMF53552.1"/>
    </source>
</evidence>
<dbReference type="Proteomes" id="UP000030760">
    <property type="component" value="Unassembled WGS sequence"/>
</dbReference>
<dbReference type="AlphaFoldDB" id="M3DB39"/>
<name>M3DB39_9ACTN</name>
<proteinExistence type="predicted"/>
<evidence type="ECO:0000256" key="1">
    <source>
        <dbReference type="SAM" id="MobiDB-lite"/>
    </source>
</evidence>
<gene>
    <name evidence="2" type="ORF">SBD_5096</name>
</gene>